<dbReference type="HOGENOM" id="CLU_2659499_0_0_1"/>
<dbReference type="Proteomes" id="UP000026915">
    <property type="component" value="Chromosome 5"/>
</dbReference>
<gene>
    <name evidence="1" type="ORF">TCM_022793</name>
</gene>
<evidence type="ECO:0000313" key="2">
    <source>
        <dbReference type="Proteomes" id="UP000026915"/>
    </source>
</evidence>
<dbReference type="EMBL" id="CM001883">
    <property type="protein sequence ID" value="EOY08398.1"/>
    <property type="molecule type" value="Genomic_DNA"/>
</dbReference>
<organism evidence="1 2">
    <name type="scientific">Theobroma cacao</name>
    <name type="common">Cacao</name>
    <name type="synonym">Cocoa</name>
    <dbReference type="NCBI Taxonomy" id="3641"/>
    <lineage>
        <taxon>Eukaryota</taxon>
        <taxon>Viridiplantae</taxon>
        <taxon>Streptophyta</taxon>
        <taxon>Embryophyta</taxon>
        <taxon>Tracheophyta</taxon>
        <taxon>Spermatophyta</taxon>
        <taxon>Magnoliopsida</taxon>
        <taxon>eudicotyledons</taxon>
        <taxon>Gunneridae</taxon>
        <taxon>Pentapetalae</taxon>
        <taxon>rosids</taxon>
        <taxon>malvids</taxon>
        <taxon>Malvales</taxon>
        <taxon>Malvaceae</taxon>
        <taxon>Byttnerioideae</taxon>
        <taxon>Theobroma</taxon>
    </lineage>
</organism>
<reference evidence="1 2" key="1">
    <citation type="journal article" date="2013" name="Genome Biol.">
        <title>The genome sequence of the most widely cultivated cacao type and its use to identify candidate genes regulating pod color.</title>
        <authorList>
            <person name="Motamayor J.C."/>
            <person name="Mockaitis K."/>
            <person name="Schmutz J."/>
            <person name="Haiminen N."/>
            <person name="Iii D.L."/>
            <person name="Cornejo O."/>
            <person name="Findley S.D."/>
            <person name="Zheng P."/>
            <person name="Utro F."/>
            <person name="Royaert S."/>
            <person name="Saski C."/>
            <person name="Jenkins J."/>
            <person name="Podicheti R."/>
            <person name="Zhao M."/>
            <person name="Scheffler B.E."/>
            <person name="Stack J.C."/>
            <person name="Feltus F.A."/>
            <person name="Mustiga G.M."/>
            <person name="Amores F."/>
            <person name="Phillips W."/>
            <person name="Marelli J.P."/>
            <person name="May G.D."/>
            <person name="Shapiro H."/>
            <person name="Ma J."/>
            <person name="Bustamante C.D."/>
            <person name="Schnell R.J."/>
            <person name="Main D."/>
            <person name="Gilbert D."/>
            <person name="Parida L."/>
            <person name="Kuhn D.N."/>
        </authorList>
    </citation>
    <scope>NUCLEOTIDE SEQUENCE [LARGE SCALE GENOMIC DNA]</scope>
    <source>
        <strain evidence="2">cv. Matina 1-6</strain>
    </source>
</reference>
<proteinExistence type="predicted"/>
<keyword evidence="2" id="KW-1185">Reference proteome</keyword>
<dbReference type="Gramene" id="EOY08398">
    <property type="protein sequence ID" value="EOY08398"/>
    <property type="gene ID" value="TCM_022793"/>
</dbReference>
<name>A0A061EUR5_THECC</name>
<protein>
    <submittedName>
        <fullName evidence="1">Uncharacterized protein</fullName>
    </submittedName>
</protein>
<dbReference type="AlphaFoldDB" id="A0A061EUR5"/>
<evidence type="ECO:0000313" key="1">
    <source>
        <dbReference type="EMBL" id="EOY08398.1"/>
    </source>
</evidence>
<sequence length="76" mass="9123">MIKVLTFATSILRHSLLNTELNIRLPQHTIYKRVVKLKYPTKKSREFWRKRCVHLEKIGPKGWMIHFGLIKLPTRL</sequence>
<dbReference type="InParanoid" id="A0A061EUR5"/>
<accession>A0A061EUR5</accession>